<dbReference type="AlphaFoldDB" id="C6RIC8"/>
<comment type="caution">
    <text evidence="1">The sequence shown here is derived from an EMBL/GenBank/DDBJ whole genome shotgun (WGS) entry which is preliminary data.</text>
</comment>
<sequence>MSKLVFTPSKLCFSAGDEVMLKAFKKHLHTYKVASLDGVAQPLLDCAYDLFHIVQTRLLAVASGSEAKSKSIKELEIKAGIREENNR</sequence>
<gene>
    <name evidence="1" type="ORF">CAMSH0001_0282</name>
</gene>
<keyword evidence="2" id="KW-1185">Reference proteome</keyword>
<protein>
    <submittedName>
        <fullName evidence="1">Uncharacterized protein</fullName>
    </submittedName>
</protein>
<dbReference type="GeneID" id="60990860"/>
<dbReference type="EMBL" id="ACVQ01000029">
    <property type="protein sequence ID" value="EET78929.1"/>
    <property type="molecule type" value="Genomic_DNA"/>
</dbReference>
<dbReference type="RefSeq" id="WP_002949705.1">
    <property type="nucleotide sequence ID" value="NZ_ACVQ01000029.1"/>
</dbReference>
<dbReference type="OrthoDB" id="5355979at2"/>
<dbReference type="eggNOG" id="ENOG50321EU">
    <property type="taxonomic scope" value="Bacteria"/>
</dbReference>
<proteinExistence type="predicted"/>
<reference evidence="1 2" key="1">
    <citation type="submission" date="2009-07" db="EMBL/GenBank/DDBJ databases">
        <authorList>
            <person name="Madupu R."/>
            <person name="Sebastian Y."/>
            <person name="Durkin A.S."/>
            <person name="Torralba M."/>
            <person name="Methe B."/>
            <person name="Sutton G.G."/>
            <person name="Strausberg R.L."/>
            <person name="Nelson K.E."/>
        </authorList>
    </citation>
    <scope>NUCLEOTIDE SEQUENCE [LARGE SCALE GENOMIC DNA]</scope>
    <source>
        <strain evidence="1 2">RM3277</strain>
    </source>
</reference>
<dbReference type="STRING" id="553219.CAMSH0001_0282"/>
<dbReference type="Proteomes" id="UP000003107">
    <property type="component" value="Unassembled WGS sequence"/>
</dbReference>
<organism evidence="1 2">
    <name type="scientific">Campylobacter showae RM3277</name>
    <dbReference type="NCBI Taxonomy" id="553219"/>
    <lineage>
        <taxon>Bacteria</taxon>
        <taxon>Pseudomonadati</taxon>
        <taxon>Campylobacterota</taxon>
        <taxon>Epsilonproteobacteria</taxon>
        <taxon>Campylobacterales</taxon>
        <taxon>Campylobacteraceae</taxon>
        <taxon>Campylobacter</taxon>
    </lineage>
</organism>
<name>C6RIC8_9BACT</name>
<accession>C6RIC8</accession>
<evidence type="ECO:0000313" key="1">
    <source>
        <dbReference type="EMBL" id="EET78929.1"/>
    </source>
</evidence>
<evidence type="ECO:0000313" key="2">
    <source>
        <dbReference type="Proteomes" id="UP000003107"/>
    </source>
</evidence>